<organism evidence="4 5">
    <name type="scientific">Trichoderma citrinoviride</name>
    <dbReference type="NCBI Taxonomy" id="58853"/>
    <lineage>
        <taxon>Eukaryota</taxon>
        <taxon>Fungi</taxon>
        <taxon>Dikarya</taxon>
        <taxon>Ascomycota</taxon>
        <taxon>Pezizomycotina</taxon>
        <taxon>Sordariomycetes</taxon>
        <taxon>Hypocreomycetidae</taxon>
        <taxon>Hypocreales</taxon>
        <taxon>Hypocreaceae</taxon>
        <taxon>Trichoderma</taxon>
    </lineage>
</organism>
<dbReference type="GO" id="GO:0016020">
    <property type="term" value="C:membrane"/>
    <property type="evidence" value="ECO:0007669"/>
    <property type="project" value="TreeGrafter"/>
</dbReference>
<sequence>MQNPTHDTLDRQIPPCPTSRLRGQVALVTGAGRGIGRAIALAFGFEGASVACIARTEAEIQSAVDEINLNQTSSRAAIALVYDLTNIPGIPALLSSIEAQLGPITILVNNAGIALINALSQHNPDLRAWEKVITTNLTSPAAIMSCVLPSMLCRSSGTIISIGSRNVTHDIPYTSAYSVAKTGLLKMHQSVEAEVGGRGVCNYYLQPGNVDTGILERQGAVDRMSLRGHEGVSRVVQRVKEASKISAETVAEACVMLVTDEASRLLSGKYVDLEHDIVGMLEDLRRGKDSECVRRDLYRLKVESL</sequence>
<evidence type="ECO:0000256" key="3">
    <source>
        <dbReference type="RuleBase" id="RU000363"/>
    </source>
</evidence>
<dbReference type="EMBL" id="KZ680227">
    <property type="protein sequence ID" value="PTB61864.1"/>
    <property type="molecule type" value="Genomic_DNA"/>
</dbReference>
<dbReference type="PRINTS" id="PR00081">
    <property type="entry name" value="GDHRDH"/>
</dbReference>
<dbReference type="PANTHER" id="PTHR44196:SF1">
    <property type="entry name" value="DEHYDROGENASE_REDUCTASE SDR FAMILY MEMBER 7B"/>
    <property type="match status" value="1"/>
</dbReference>
<reference evidence="5" key="1">
    <citation type="submission" date="2016-07" db="EMBL/GenBank/DDBJ databases">
        <title>Multiple horizontal gene transfer events from other fungi enriched the ability of initially mycotrophic Trichoderma (Ascomycota) to feed on dead plant biomass.</title>
        <authorList>
            <consortium name="DOE Joint Genome Institute"/>
            <person name="Atanasova L."/>
            <person name="Chenthamara K."/>
            <person name="Zhang J."/>
            <person name="Grujic M."/>
            <person name="Henrissat B."/>
            <person name="Kuo A."/>
            <person name="Aerts A."/>
            <person name="Salamov A."/>
            <person name="Lipzen A."/>
            <person name="Labutti K."/>
            <person name="Barry K."/>
            <person name="Miao Y."/>
            <person name="Rahimi M.J."/>
            <person name="Shen Q."/>
            <person name="Grigoriev I.V."/>
            <person name="Kubicek C.P."/>
            <person name="Druzhinina I.S."/>
        </authorList>
    </citation>
    <scope>NUCLEOTIDE SEQUENCE [LARGE SCALE GENOMIC DNA]</scope>
    <source>
        <strain evidence="5">TUCIM 6016</strain>
    </source>
</reference>
<dbReference type="SUPFAM" id="SSF51735">
    <property type="entry name" value="NAD(P)-binding Rossmann-fold domains"/>
    <property type="match status" value="1"/>
</dbReference>
<dbReference type="PANTHER" id="PTHR44196">
    <property type="entry name" value="DEHYDROGENASE/REDUCTASE SDR FAMILY MEMBER 7B"/>
    <property type="match status" value="1"/>
</dbReference>
<gene>
    <name evidence="4" type="ORF">BBK36DRAFT_1130801</name>
</gene>
<dbReference type="GeneID" id="36600000"/>
<keyword evidence="2" id="KW-0560">Oxidoreductase</keyword>
<dbReference type="OrthoDB" id="1933717at2759"/>
<accession>A0A2T4AXP6</accession>
<dbReference type="Gene3D" id="3.40.50.720">
    <property type="entry name" value="NAD(P)-binding Rossmann-like Domain"/>
    <property type="match status" value="1"/>
</dbReference>
<dbReference type="CDD" id="cd05233">
    <property type="entry name" value="SDR_c"/>
    <property type="match status" value="1"/>
</dbReference>
<comment type="similarity">
    <text evidence="1 3">Belongs to the short-chain dehydrogenases/reductases (SDR) family.</text>
</comment>
<keyword evidence="5" id="KW-1185">Reference proteome</keyword>
<dbReference type="Proteomes" id="UP000241546">
    <property type="component" value="Unassembled WGS sequence"/>
</dbReference>
<dbReference type="RefSeq" id="XP_024745184.1">
    <property type="nucleotide sequence ID" value="XM_024891882.1"/>
</dbReference>
<dbReference type="InterPro" id="IPR036291">
    <property type="entry name" value="NAD(P)-bd_dom_sf"/>
</dbReference>
<evidence type="ECO:0000313" key="4">
    <source>
        <dbReference type="EMBL" id="PTB61864.1"/>
    </source>
</evidence>
<name>A0A2T4AXP6_9HYPO</name>
<proteinExistence type="inferred from homology"/>
<dbReference type="Pfam" id="PF00106">
    <property type="entry name" value="adh_short"/>
    <property type="match status" value="1"/>
</dbReference>
<dbReference type="AlphaFoldDB" id="A0A2T4AXP6"/>
<dbReference type="PRINTS" id="PR00080">
    <property type="entry name" value="SDRFAMILY"/>
</dbReference>
<evidence type="ECO:0000256" key="1">
    <source>
        <dbReference type="ARBA" id="ARBA00006484"/>
    </source>
</evidence>
<evidence type="ECO:0000256" key="2">
    <source>
        <dbReference type="ARBA" id="ARBA00023002"/>
    </source>
</evidence>
<protein>
    <submittedName>
        <fullName evidence="4">NAD(P)-binding protein</fullName>
    </submittedName>
</protein>
<evidence type="ECO:0000313" key="5">
    <source>
        <dbReference type="Proteomes" id="UP000241546"/>
    </source>
</evidence>
<dbReference type="InterPro" id="IPR002347">
    <property type="entry name" value="SDR_fam"/>
</dbReference>
<dbReference type="GO" id="GO:0016491">
    <property type="term" value="F:oxidoreductase activity"/>
    <property type="evidence" value="ECO:0007669"/>
    <property type="project" value="UniProtKB-KW"/>
</dbReference>